<evidence type="ECO:0000313" key="2">
    <source>
        <dbReference type="EMBL" id="KAH8094631.1"/>
    </source>
</evidence>
<feature type="transmembrane region" description="Helical" evidence="1">
    <location>
        <begin position="56"/>
        <end position="75"/>
    </location>
</feature>
<dbReference type="Proteomes" id="UP000813824">
    <property type="component" value="Unassembled WGS sequence"/>
</dbReference>
<dbReference type="EMBL" id="JAEVFJ010000025">
    <property type="protein sequence ID" value="KAH8094631.1"/>
    <property type="molecule type" value="Genomic_DNA"/>
</dbReference>
<feature type="transmembrane region" description="Helical" evidence="1">
    <location>
        <begin position="167"/>
        <end position="189"/>
    </location>
</feature>
<feature type="transmembrane region" description="Helical" evidence="1">
    <location>
        <begin position="113"/>
        <end position="134"/>
    </location>
</feature>
<feature type="transmembrane region" description="Helical" evidence="1">
    <location>
        <begin position="81"/>
        <end position="101"/>
    </location>
</feature>
<gene>
    <name evidence="2" type="ORF">BXZ70DRAFT_1009927</name>
</gene>
<proteinExistence type="predicted"/>
<sequence length="362" mass="40519">MNTLEAADWKHVLLERRALIAVLAAFVWDFILSFPEEIRITQLRRFSWPMITHYSSRLITFAFVICGVVLSTLDIKDCNTLGVAIGIFFVIAETTTSLLFLHRIRAIFFGERLIVAFFALLWITVVGTSISVPITTVLSPRIFLFASQSRTEVVYCDMRFKTHYVPLSVVVTAAAFDMFVFMFISWRLVRNMRFARTRSDNGSRTSLCWEYLKTWCGGDNLPALSRTIFRGGRKYYLHTVTLDIFILCVVSEGFTSISSNNIVFALLFIELSLKNIFACRLFRETLLELGIANGTSTTSSSETAAVSQGIEFAAPTTLSGPGGELGDRMDLAFADQSAVPAYSNDIREDSLASSSRTLRVTA</sequence>
<name>A0A8K0UJH0_9AGAR</name>
<dbReference type="OrthoDB" id="3038990at2759"/>
<comment type="caution">
    <text evidence="2">The sequence shown here is derived from an EMBL/GenBank/DDBJ whole genome shotgun (WGS) entry which is preliminary data.</text>
</comment>
<evidence type="ECO:0000313" key="3">
    <source>
        <dbReference type="Proteomes" id="UP000813824"/>
    </source>
</evidence>
<organism evidence="2 3">
    <name type="scientific">Cristinia sonorae</name>
    <dbReference type="NCBI Taxonomy" id="1940300"/>
    <lineage>
        <taxon>Eukaryota</taxon>
        <taxon>Fungi</taxon>
        <taxon>Dikarya</taxon>
        <taxon>Basidiomycota</taxon>
        <taxon>Agaricomycotina</taxon>
        <taxon>Agaricomycetes</taxon>
        <taxon>Agaricomycetidae</taxon>
        <taxon>Agaricales</taxon>
        <taxon>Pleurotineae</taxon>
        <taxon>Stephanosporaceae</taxon>
        <taxon>Cristinia</taxon>
    </lineage>
</organism>
<keyword evidence="1" id="KW-0812">Transmembrane</keyword>
<evidence type="ECO:0000256" key="1">
    <source>
        <dbReference type="SAM" id="Phobius"/>
    </source>
</evidence>
<keyword evidence="3" id="KW-1185">Reference proteome</keyword>
<feature type="transmembrane region" description="Helical" evidence="1">
    <location>
        <begin position="235"/>
        <end position="256"/>
    </location>
</feature>
<reference evidence="2" key="1">
    <citation type="journal article" date="2021" name="New Phytol.">
        <title>Evolutionary innovations through gain and loss of genes in the ectomycorrhizal Boletales.</title>
        <authorList>
            <person name="Wu G."/>
            <person name="Miyauchi S."/>
            <person name="Morin E."/>
            <person name="Kuo A."/>
            <person name="Drula E."/>
            <person name="Varga T."/>
            <person name="Kohler A."/>
            <person name="Feng B."/>
            <person name="Cao Y."/>
            <person name="Lipzen A."/>
            <person name="Daum C."/>
            <person name="Hundley H."/>
            <person name="Pangilinan J."/>
            <person name="Johnson J."/>
            <person name="Barry K."/>
            <person name="LaButti K."/>
            <person name="Ng V."/>
            <person name="Ahrendt S."/>
            <person name="Min B."/>
            <person name="Choi I.G."/>
            <person name="Park H."/>
            <person name="Plett J.M."/>
            <person name="Magnuson J."/>
            <person name="Spatafora J.W."/>
            <person name="Nagy L.G."/>
            <person name="Henrissat B."/>
            <person name="Grigoriev I.V."/>
            <person name="Yang Z.L."/>
            <person name="Xu J."/>
            <person name="Martin F.M."/>
        </authorList>
    </citation>
    <scope>NUCLEOTIDE SEQUENCE</scope>
    <source>
        <strain evidence="2">KKN 215</strain>
    </source>
</reference>
<protein>
    <submittedName>
        <fullName evidence="2">Uncharacterized protein</fullName>
    </submittedName>
</protein>
<keyword evidence="1" id="KW-0472">Membrane</keyword>
<accession>A0A8K0UJH0</accession>
<dbReference type="AlphaFoldDB" id="A0A8K0UJH0"/>
<keyword evidence="1" id="KW-1133">Transmembrane helix</keyword>